<comment type="subcellular location">
    <subcellularLocation>
        <location evidence="1">Cell projection</location>
        <location evidence="1">Cilium</location>
        <location evidence="1">Flagellum</location>
    </subcellularLocation>
</comment>
<evidence type="ECO:0000256" key="3">
    <source>
        <dbReference type="ARBA" id="ARBA00023069"/>
    </source>
</evidence>
<reference evidence="8 9" key="1">
    <citation type="submission" date="2013-11" db="EMBL/GenBank/DDBJ databases">
        <title>The Damaraland mole rat (Fukomys damarensis) genome and evolution of African mole rats.</title>
        <authorList>
            <person name="Gladyshev V.N."/>
            <person name="Fang X."/>
        </authorList>
    </citation>
    <scope>NUCLEOTIDE SEQUENCE [LARGE SCALE GENOMIC DNA]</scope>
    <source>
        <tissue evidence="8">Liver</tissue>
    </source>
</reference>
<dbReference type="FunFam" id="1.20.890.10:FF:000004">
    <property type="entry name" value="ropporin-1-like protein isoform X2"/>
    <property type="match status" value="1"/>
</dbReference>
<dbReference type="InterPro" id="IPR047844">
    <property type="entry name" value="ROP_DD"/>
</dbReference>
<dbReference type="GO" id="GO:0031514">
    <property type="term" value="C:motile cilium"/>
    <property type="evidence" value="ECO:0007669"/>
    <property type="project" value="UniProtKB-SubCell"/>
</dbReference>
<dbReference type="CDD" id="cd23019">
    <property type="entry name" value="DD_ROP"/>
    <property type="match status" value="1"/>
</dbReference>
<feature type="compositionally biased region" description="Basic and acidic residues" evidence="7">
    <location>
        <begin position="279"/>
        <end position="299"/>
    </location>
</feature>
<organism evidence="8 9">
    <name type="scientific">Fukomys damarensis</name>
    <name type="common">Damaraland mole rat</name>
    <name type="synonym">Cryptomys damarensis</name>
    <dbReference type="NCBI Taxonomy" id="885580"/>
    <lineage>
        <taxon>Eukaryota</taxon>
        <taxon>Metazoa</taxon>
        <taxon>Chordata</taxon>
        <taxon>Craniata</taxon>
        <taxon>Vertebrata</taxon>
        <taxon>Euteleostomi</taxon>
        <taxon>Mammalia</taxon>
        <taxon>Eutheria</taxon>
        <taxon>Euarchontoglires</taxon>
        <taxon>Glires</taxon>
        <taxon>Rodentia</taxon>
        <taxon>Hystricomorpha</taxon>
        <taxon>Bathyergidae</taxon>
        <taxon>Fukomys</taxon>
    </lineage>
</organism>
<evidence type="ECO:0000256" key="4">
    <source>
        <dbReference type="ARBA" id="ARBA00023273"/>
    </source>
</evidence>
<feature type="region of interest" description="Disordered" evidence="7">
    <location>
        <begin position="279"/>
        <end position="303"/>
    </location>
</feature>
<dbReference type="GO" id="GO:0034451">
    <property type="term" value="C:centriolar satellite"/>
    <property type="evidence" value="ECO:0007669"/>
    <property type="project" value="TreeGrafter"/>
</dbReference>
<evidence type="ECO:0000256" key="7">
    <source>
        <dbReference type="SAM" id="MobiDB-lite"/>
    </source>
</evidence>
<evidence type="ECO:0000256" key="6">
    <source>
        <dbReference type="SAM" id="Coils"/>
    </source>
</evidence>
<protein>
    <submittedName>
        <fullName evidence="8">Coiled-coil domain-containing protein 14</fullName>
    </submittedName>
</protein>
<dbReference type="SUPFAM" id="SSF47391">
    <property type="entry name" value="Dimerization-anchoring domain of cAMP-dependent PK regulatory subunit"/>
    <property type="match status" value="1"/>
</dbReference>
<accession>A0A091E6C3</accession>
<evidence type="ECO:0000256" key="1">
    <source>
        <dbReference type="ARBA" id="ARBA00004230"/>
    </source>
</evidence>
<dbReference type="AlphaFoldDB" id="A0A091E6C3"/>
<proteinExistence type="inferred from homology"/>
<dbReference type="Gene3D" id="1.20.890.10">
    <property type="entry name" value="cAMP-dependent protein kinase regulatory subunit, dimerization-anchoring domain"/>
    <property type="match status" value="1"/>
</dbReference>
<dbReference type="InterPro" id="IPR029343">
    <property type="entry name" value="CCDC14"/>
</dbReference>
<evidence type="ECO:0000256" key="2">
    <source>
        <dbReference type="ARBA" id="ARBA00022846"/>
    </source>
</evidence>
<dbReference type="Pfam" id="PF15254">
    <property type="entry name" value="CCDC14"/>
    <property type="match status" value="1"/>
</dbReference>
<gene>
    <name evidence="8" type="ORF">H920_00255</name>
</gene>
<feature type="region of interest" description="Disordered" evidence="7">
    <location>
        <begin position="820"/>
        <end position="843"/>
    </location>
</feature>
<keyword evidence="2" id="KW-0282">Flagellum</keyword>
<dbReference type="STRING" id="885580.ENSFDAP00000017169"/>
<feature type="coiled-coil region" evidence="6">
    <location>
        <begin position="596"/>
        <end position="677"/>
    </location>
</feature>
<evidence type="ECO:0000313" key="8">
    <source>
        <dbReference type="EMBL" id="KFO38303.1"/>
    </source>
</evidence>
<comment type="similarity">
    <text evidence="5">Belongs to the ropporin family.</text>
</comment>
<keyword evidence="9" id="KW-1185">Reference proteome</keyword>
<keyword evidence="4" id="KW-0966">Cell projection</keyword>
<keyword evidence="3" id="KW-0969">Cilium</keyword>
<dbReference type="Proteomes" id="UP000028990">
    <property type="component" value="Unassembled WGS sequence"/>
</dbReference>
<name>A0A091E6C3_FUKDA</name>
<keyword evidence="6" id="KW-0175">Coiled coil</keyword>
<dbReference type="eggNOG" id="ENOG502R84N">
    <property type="taxonomic scope" value="Eukaryota"/>
</dbReference>
<dbReference type="PANTHER" id="PTHR22367:SF2">
    <property type="entry name" value="COILED-COIL DOMAIN-CONTAINING PROTEIN 14"/>
    <property type="match status" value="1"/>
</dbReference>
<dbReference type="GO" id="GO:0048240">
    <property type="term" value="P:sperm capacitation"/>
    <property type="evidence" value="ECO:0007669"/>
    <property type="project" value="UniProtKB-ARBA"/>
</dbReference>
<dbReference type="GO" id="GO:0071539">
    <property type="term" value="P:protein localization to centrosome"/>
    <property type="evidence" value="ECO:0007669"/>
    <property type="project" value="TreeGrafter"/>
</dbReference>
<sequence>MMDRQVCIPPELPELLKQFTKAAIRTQPQDLIQWGAEYFEAMARGQIPPVREQPERVTSSNWTELTPELLKILHSRVAGRLIIHADELAQMWKVLNLPMDLFNSVMNVGRFTEEIEWLKFLALACSSLGVTIAKTLKIICEVLSCDHAGGPPRIPFSTFQFLYTYIAEVDGEISASHVSRMLNYIEHEVTHIRKISRFNADSGCPIHSDSESQTETVQGLDGCAALLRNILRNEDSDSEAVYSENRCNSRTLEDKKCGSKKKGYEKHTIPSVVRKEILSLDNKKQIPSEDSTESERDTSDTAQNWSLQDHYRMYSPIIYQALCEHVQTQMSLMNNLVSKNGPNGIPSVPCHTISDSESQAIPHSNCGCCTSTPVWAPQRPLCPPMVHSEVQTDGGNQFASQSKTMSVNYPDVSRSSFNASTGVACGLPQTDKAAVSAFQQLSLPYWILPQRGVCKEADLPKCLQTRMSLFQSLGKETLPDSKTHQSPTQLQPAFSASSEERCAREQITEATNEGKHFDVHVQDTKIVQNIQKAKNVNQTAEKVRTIKYLLRELKALVAEQDDSEIQRLVTEVEACITGLLAVSGNTDIQVEIALAMQPLRSENAQLRRQLRILNQKLREQEKTPPAYGSMGYNPELFSLQSLNMSLQNQLQESLKSQELLQNKNEELLKVIENQKDENKKFASIFKDKDQTLLENKQQFDIEITRMKLELEEALVNVKNSQFKLETAEKENQILGITLRQRDAEVARLRELTRTLQNSMAKLLSDLSVDTTHCKLGNNLTKSLLHIYDKQLQQDPAPPHTSVMSYLNKLETNHSFTHSEPLSALNDEETVKPDRPCENVLPSRGPPRGDCRVVEGVSAPGFLPAFSQQGSDVECESMTLIEDSCNLDSTIYIPFARSSSKNNSPLSKRIFPQPQVSVATTQLVSSSALTLETENKLSSPVICLNNKAEDIPEKLSQKADTEDKQLLKKIKEAIGKIPAATKEPEEQAHQHPSICHTTSVQAKGSAVCDGSFLNSDLMSDWSISSFSTFTSRDEQDFRNGLAALDANIARLQKSLRTGLLEK</sequence>
<evidence type="ECO:0000313" key="9">
    <source>
        <dbReference type="Proteomes" id="UP000028990"/>
    </source>
</evidence>
<dbReference type="EMBL" id="KN120547">
    <property type="protein sequence ID" value="KFO38303.1"/>
    <property type="molecule type" value="Genomic_DNA"/>
</dbReference>
<evidence type="ECO:0000256" key="5">
    <source>
        <dbReference type="ARBA" id="ARBA00035651"/>
    </source>
</evidence>
<dbReference type="PANTHER" id="PTHR22367">
    <property type="entry name" value="COILED-COIL DOMAIN-CONTAINING PROTEIN 14"/>
    <property type="match status" value="1"/>
</dbReference>